<dbReference type="SMART" id="SM00822">
    <property type="entry name" value="PKS_KR"/>
    <property type="match status" value="1"/>
</dbReference>
<evidence type="ECO:0000256" key="4">
    <source>
        <dbReference type="ARBA" id="ARBA00023268"/>
    </source>
</evidence>
<dbReference type="SUPFAM" id="SSF50129">
    <property type="entry name" value="GroES-like"/>
    <property type="match status" value="1"/>
</dbReference>
<dbReference type="Gene3D" id="3.90.180.10">
    <property type="entry name" value="Medium-chain alcohol dehydrogenases, catalytic domain"/>
    <property type="match status" value="1"/>
</dbReference>
<feature type="region of interest" description="C-terminal hotdog fold" evidence="6">
    <location>
        <begin position="1042"/>
        <end position="1180"/>
    </location>
</feature>
<dbReference type="FunFam" id="3.40.47.10:FF:000019">
    <property type="entry name" value="Polyketide synthase type I"/>
    <property type="match status" value="1"/>
</dbReference>
<dbReference type="InterPro" id="IPR018201">
    <property type="entry name" value="Ketoacyl_synth_AS"/>
</dbReference>
<dbReference type="PANTHER" id="PTHR43775:SF51">
    <property type="entry name" value="INACTIVE PHENOLPHTHIOCEROL SYNTHESIS POLYKETIDE SYNTHASE TYPE I PKS1-RELATED"/>
    <property type="match status" value="1"/>
</dbReference>
<dbReference type="GO" id="GO:0004312">
    <property type="term" value="F:fatty acid synthase activity"/>
    <property type="evidence" value="ECO:0007669"/>
    <property type="project" value="TreeGrafter"/>
</dbReference>
<dbReference type="InterPro" id="IPR016036">
    <property type="entry name" value="Malonyl_transacylase_ACP-bd"/>
</dbReference>
<dbReference type="InterPro" id="IPR020843">
    <property type="entry name" value="ER"/>
</dbReference>
<evidence type="ECO:0000256" key="3">
    <source>
        <dbReference type="ARBA" id="ARBA00022679"/>
    </source>
</evidence>
<dbReference type="Pfam" id="PF00698">
    <property type="entry name" value="Acyl_transf_1"/>
    <property type="match status" value="1"/>
</dbReference>
<dbReference type="Pfam" id="PF00109">
    <property type="entry name" value="ketoacyl-synt"/>
    <property type="match status" value="1"/>
</dbReference>
<dbReference type="SUPFAM" id="SSF47336">
    <property type="entry name" value="ACP-like"/>
    <property type="match status" value="1"/>
</dbReference>
<dbReference type="Gene3D" id="3.40.47.10">
    <property type="match status" value="1"/>
</dbReference>
<dbReference type="SUPFAM" id="SSF53901">
    <property type="entry name" value="Thiolase-like"/>
    <property type="match status" value="1"/>
</dbReference>
<dbReference type="EMBL" id="QZFU01000036">
    <property type="protein sequence ID" value="RJO70844.1"/>
    <property type="molecule type" value="Genomic_DNA"/>
</dbReference>
<evidence type="ECO:0000256" key="6">
    <source>
        <dbReference type="PROSITE-ProRule" id="PRU01363"/>
    </source>
</evidence>
<feature type="domain" description="Carrier" evidence="7">
    <location>
        <begin position="1957"/>
        <end position="2032"/>
    </location>
</feature>
<evidence type="ECO:0000259" key="8">
    <source>
        <dbReference type="PROSITE" id="PS52004"/>
    </source>
</evidence>
<feature type="active site" description="Proton donor; for dehydratase activity" evidence="6">
    <location>
        <position position="1100"/>
    </location>
</feature>
<evidence type="ECO:0000256" key="5">
    <source>
        <dbReference type="ARBA" id="ARBA00023315"/>
    </source>
</evidence>
<dbReference type="Pfam" id="PF00550">
    <property type="entry name" value="PP-binding"/>
    <property type="match status" value="1"/>
</dbReference>
<dbReference type="Gene3D" id="3.40.50.720">
    <property type="entry name" value="NAD(P)-binding Rossmann-like Domain"/>
    <property type="match status" value="3"/>
</dbReference>
<dbReference type="InterPro" id="IPR049900">
    <property type="entry name" value="PKS_mFAS_DH"/>
</dbReference>
<dbReference type="Pfam" id="PF02801">
    <property type="entry name" value="Ketoacyl-synt_C"/>
    <property type="match status" value="1"/>
</dbReference>
<dbReference type="Pfam" id="PF13602">
    <property type="entry name" value="ADH_zinc_N_2"/>
    <property type="match status" value="1"/>
</dbReference>
<dbReference type="SMART" id="SM00829">
    <property type="entry name" value="PKS_ER"/>
    <property type="match status" value="1"/>
</dbReference>
<dbReference type="InterPro" id="IPR020841">
    <property type="entry name" value="PKS_Beta-ketoAc_synthase_dom"/>
</dbReference>
<dbReference type="Pfam" id="PF08659">
    <property type="entry name" value="KR"/>
    <property type="match status" value="1"/>
</dbReference>
<dbReference type="InterPro" id="IPR020806">
    <property type="entry name" value="PKS_PP-bd"/>
</dbReference>
<keyword evidence="11" id="KW-1185">Reference proteome</keyword>
<keyword evidence="5" id="KW-0012">Acyltransferase</keyword>
<dbReference type="SUPFAM" id="SSF55048">
    <property type="entry name" value="Probable ACP-binding domain of malonyl-CoA ACP transacylase"/>
    <property type="match status" value="1"/>
</dbReference>
<dbReference type="InterPro" id="IPR057326">
    <property type="entry name" value="KR_dom"/>
</dbReference>
<dbReference type="Gene3D" id="1.10.1200.10">
    <property type="entry name" value="ACP-like"/>
    <property type="match status" value="1"/>
</dbReference>
<dbReference type="PANTHER" id="PTHR43775">
    <property type="entry name" value="FATTY ACID SYNTHASE"/>
    <property type="match status" value="1"/>
</dbReference>
<dbReference type="PROSITE" id="PS00012">
    <property type="entry name" value="PHOSPHOPANTETHEINE"/>
    <property type="match status" value="1"/>
</dbReference>
<dbReference type="InterPro" id="IPR006162">
    <property type="entry name" value="Ppantetheine_attach_site"/>
</dbReference>
<dbReference type="Pfam" id="PF22621">
    <property type="entry name" value="CurL-like_PKS_C"/>
    <property type="match status" value="1"/>
</dbReference>
<dbReference type="SUPFAM" id="SSF51735">
    <property type="entry name" value="NAD(P)-binding Rossmann-fold domains"/>
    <property type="match status" value="3"/>
</dbReference>
<protein>
    <submittedName>
        <fullName evidence="10">SDR family NAD(P)-dependent oxidoreductase</fullName>
    </submittedName>
</protein>
<dbReference type="Pfam" id="PF14765">
    <property type="entry name" value="PS-DH"/>
    <property type="match status" value="1"/>
</dbReference>
<dbReference type="Proteomes" id="UP000266677">
    <property type="component" value="Unassembled WGS sequence"/>
</dbReference>
<dbReference type="InterPro" id="IPR049551">
    <property type="entry name" value="PKS_DH_C"/>
</dbReference>
<dbReference type="PROSITE" id="PS00606">
    <property type="entry name" value="KS3_1"/>
    <property type="match status" value="1"/>
</dbReference>
<keyword evidence="3" id="KW-0808">Transferase</keyword>
<evidence type="ECO:0000259" key="9">
    <source>
        <dbReference type="PROSITE" id="PS52019"/>
    </source>
</evidence>
<dbReference type="PROSITE" id="PS50075">
    <property type="entry name" value="CARRIER"/>
    <property type="match status" value="1"/>
</dbReference>
<dbReference type="SMART" id="SM00823">
    <property type="entry name" value="PKS_PP"/>
    <property type="match status" value="1"/>
</dbReference>
<dbReference type="SMART" id="SM00826">
    <property type="entry name" value="PKS_DH"/>
    <property type="match status" value="1"/>
</dbReference>
<evidence type="ECO:0000313" key="10">
    <source>
        <dbReference type="EMBL" id="RJO70844.1"/>
    </source>
</evidence>
<dbReference type="Gene3D" id="3.10.129.110">
    <property type="entry name" value="Polyketide synthase dehydratase"/>
    <property type="match status" value="1"/>
</dbReference>
<reference evidence="10 11" key="1">
    <citation type="submission" date="2018-09" db="EMBL/GenBank/DDBJ databases">
        <title>YIM PH21274 draft genome.</title>
        <authorList>
            <person name="Miao C."/>
        </authorList>
    </citation>
    <scope>NUCLEOTIDE SEQUENCE [LARGE SCALE GENOMIC DNA]</scope>
    <source>
        <strain evidence="10 11">YIM PH 21724</strain>
    </source>
</reference>
<evidence type="ECO:0000313" key="11">
    <source>
        <dbReference type="Proteomes" id="UP000266677"/>
    </source>
</evidence>
<dbReference type="Pfam" id="PF08240">
    <property type="entry name" value="ADH_N"/>
    <property type="match status" value="1"/>
</dbReference>
<dbReference type="FunFam" id="3.40.50.720:FF:000209">
    <property type="entry name" value="Polyketide synthase Pks12"/>
    <property type="match status" value="1"/>
</dbReference>
<dbReference type="GO" id="GO:0005886">
    <property type="term" value="C:plasma membrane"/>
    <property type="evidence" value="ECO:0007669"/>
    <property type="project" value="TreeGrafter"/>
</dbReference>
<evidence type="ECO:0000259" key="7">
    <source>
        <dbReference type="PROSITE" id="PS50075"/>
    </source>
</evidence>
<comment type="caution">
    <text evidence="10">The sequence shown here is derived from an EMBL/GenBank/DDBJ whole genome shotgun (WGS) entry which is preliminary data.</text>
</comment>
<proteinExistence type="predicted"/>
<dbReference type="SMART" id="SM01294">
    <property type="entry name" value="PKS_PP_betabranch"/>
    <property type="match status" value="1"/>
</dbReference>
<gene>
    <name evidence="10" type="ORF">D5S18_27025</name>
</gene>
<dbReference type="InterPro" id="IPR036736">
    <property type="entry name" value="ACP-like_sf"/>
</dbReference>
<dbReference type="GO" id="GO:0005737">
    <property type="term" value="C:cytoplasm"/>
    <property type="evidence" value="ECO:0007669"/>
    <property type="project" value="TreeGrafter"/>
</dbReference>
<keyword evidence="2" id="KW-0597">Phosphoprotein</keyword>
<dbReference type="PROSITE" id="PS52019">
    <property type="entry name" value="PKS_MFAS_DH"/>
    <property type="match status" value="1"/>
</dbReference>
<dbReference type="InterPro" id="IPR001227">
    <property type="entry name" value="Ac_transferase_dom_sf"/>
</dbReference>
<dbReference type="InterPro" id="IPR013968">
    <property type="entry name" value="PKS_KR"/>
</dbReference>
<dbReference type="InterPro" id="IPR014043">
    <property type="entry name" value="Acyl_transferase_dom"/>
</dbReference>
<dbReference type="SMART" id="SM00825">
    <property type="entry name" value="PKS_KS"/>
    <property type="match status" value="1"/>
</dbReference>
<sequence>MKGAGNVSNTPTGPEADLLESLRRSLAVIEKLEGELAETHEDIAIVGMSCRFPGADGIDEYWELLRDGVDAITEVPSDRWDIDAIYDPDPDAPGKLYTRYGGFVDGVDRFDPLFFGISPKEAARMDPQQRLLLEVAWEALEDAGYPVGALRGSATGVYVGIAENDYARLIEQAHGDRLDHYDATGTGFCFAAGRLSHVLGLRGPNVAMDTGCSSSLLAIHQAVNALRLNECGMALAGGVHLRLAPTTSFSLARTKALAPDGRCKTFDAAADGFGRSEGCGVLVLKRLSRARRDGDRVLAVIKGSAVNHDGPASGFTVPSERAQVELIRAALANARIAPEQVGFVEAHGTGTELGDPIEVSALATVFGKRPLVLGAVKSNIGHTEGAAGVAGVIKAVLALRHGVIPPNVHFTRPNPYIDWEAAPFVVPTRPTPWSGSKVAGVSSFGMSGSNAHIVLAEAETVAVPAPVERARHVLTLSGRTETALADAVARMATFLRETDAALSDICFTAAARRDHFEYRRAVFGRSKAELAERLRDGHGVAGQAPTHRARPKVVFLCTGQGSQYRGMGRELYRTEPVFRTALERCAAVLDRHSDRPLIDILGLVENGDAPVDLDVTGYTQPALFALEFALVELWGSWGVRPDIVLGHSVGGLVAACVAGVCPLEDALLFIARRGRLMQELPPGGAMVSVRAPEKTVADLLAGREQVSIAAVNTPDEVVVSGAAAAVDAVVAELTAAGVRSRPLTVSHAFHSPLMEPVAQPLRAAAKQVRFSRGRLAVVSELTGELAEPELLADPDYWVRHALSPVRFADAVRAAYGAGGRVFLEIGPKPVLVGLGQQCLTQDELADTVWVPSLRPQRDTEEMAAAVAALHVNGVDMAWEGIEGGRRVRIPGYPFQRERHWFAPPEGMPRRVARVRPLLDSEIRLAARQLTVFQTEMSLRTLPLLRAHVVDGAFVAPAAHHLAMVASAVGAPDRIVLGDIVFPRPLVVPDEGARTVQVELSTVRGNEFQVLGAESEVFATGSVSDGEVGPRVVDIAELRRRMTTEIERDALYARLFERRIELGAAFRWLDRIWVGADEALALVSAPSGIELDGPIHPGLLDGLFQLTEAVAFADGVVEDGARLPFSVRRLGMTPAIEARARWAHARRVDGRWDIDLLDDQGEVLVEIAGFEDRIAASTAKPAWAEWLTRVRWVAAAEGAEPTPTGNWLVVCAAAEHDRLARALGADTVFVTEPGELADSAGIALPETIDRVLFAADSESEFAAHATHLVTGLFTLAQLLTDRPTPPRLHIRTRLGQQVLATDRPDPAQTALWGMVRVIAAEYPELRCLAVDIDPEADLATAFATDHRYSAVRDGVRYTPVSESVDAPASDPQRLALSDYGSPDNLIVEAGPRVEPAAAEVEIAVRAAGLNFRDVLLSLGMMREHYGTERPARDIPLGFECAGEVTAVGEAVSGLSVGDRVMAMVEGGFADYVTAPAGSVAPIPAGLNFAEAATVPLAFLTAQYALTRLAGLRSGESVLIHAAAGGVGQAAVQIAQRIGARIYATAGAGKRDAVRALGVETVFDSRSASFAQDLLAATSGRGVDVVLNSLTGEFIEAGVSVVAAGGRFVELGKLGIWSEARMREIRPDIGYFAFDLGDDGEADPDLIAGLLTELGAGFAAGSLRPLPMTVFSSSEAARAYGFMQRAKHIGKVVLAFDRPAAVRGDGSYLVTGGLGGIGLLVARRLAELGAGRIVLMSRSEPSQAAAAVISALEALPASHGDRRVAVSVVTGDVRSEADVARAVRECGGALRGVIHAAGVLNDGVLVGQSVERIREVLGPKVIGGALLDRATRAIPLDFFVAFSSIAALLEEGGQGGYGAANAFLDGLMARRRAEGLPGLAINWGPWAEVGMAAGLEERLVRAGSDMIPPQQGIDALMALVGTGRQLAVVPTRRTPQQVVAAPVGLAGQLASAAPEDRIDLLDNYFRELLTDLLDLPPGYRIDPHAAFQDLGMDSLMVVELRNRLQHDLDIALATTVAFDYPTVDALRGHLRTRLEPPDPDLALDDVRLLVDQELDLLSADEEATP</sequence>
<dbReference type="InterPro" id="IPR011032">
    <property type="entry name" value="GroES-like_sf"/>
</dbReference>
<dbReference type="CDD" id="cd00833">
    <property type="entry name" value="PKS"/>
    <property type="match status" value="1"/>
</dbReference>
<dbReference type="InterPro" id="IPR050091">
    <property type="entry name" value="PKS_NRPS_Biosynth_Enz"/>
</dbReference>
<dbReference type="SUPFAM" id="SSF52151">
    <property type="entry name" value="FabD/lysophospholipase-like"/>
    <property type="match status" value="1"/>
</dbReference>
<dbReference type="PROSITE" id="PS52004">
    <property type="entry name" value="KS3_2"/>
    <property type="match status" value="1"/>
</dbReference>
<dbReference type="InterPro" id="IPR014031">
    <property type="entry name" value="Ketoacyl_synth_C"/>
</dbReference>
<feature type="domain" description="Ketosynthase family 3 (KS3)" evidence="8">
    <location>
        <begin position="40"/>
        <end position="457"/>
    </location>
</feature>
<accession>A0A3A4K2Z8</accession>
<name>A0A3A4K2Z8_9NOCA</name>
<feature type="domain" description="PKS/mFAS DH" evidence="9">
    <location>
        <begin position="915"/>
        <end position="1180"/>
    </location>
</feature>
<dbReference type="FunFam" id="3.40.366.10:FF:000002">
    <property type="entry name" value="Probable polyketide synthase 2"/>
    <property type="match status" value="1"/>
</dbReference>
<evidence type="ECO:0000256" key="2">
    <source>
        <dbReference type="ARBA" id="ARBA00022553"/>
    </source>
</evidence>
<dbReference type="Gene3D" id="3.40.366.10">
    <property type="entry name" value="Malonyl-Coenzyme A Acyl Carrier Protein, domain 2"/>
    <property type="match status" value="1"/>
</dbReference>
<dbReference type="InterPro" id="IPR020807">
    <property type="entry name" value="PKS_DH"/>
</dbReference>
<keyword evidence="4" id="KW-0511">Multifunctional enzyme</keyword>
<dbReference type="InterPro" id="IPR016035">
    <property type="entry name" value="Acyl_Trfase/lysoPLipase"/>
</dbReference>
<dbReference type="InterPro" id="IPR016039">
    <property type="entry name" value="Thiolase-like"/>
</dbReference>
<dbReference type="InterPro" id="IPR014030">
    <property type="entry name" value="Ketoacyl_synth_N"/>
</dbReference>
<dbReference type="InterPro" id="IPR009081">
    <property type="entry name" value="PP-bd_ACP"/>
</dbReference>
<dbReference type="OrthoDB" id="9778690at2"/>
<dbReference type="Pfam" id="PF21089">
    <property type="entry name" value="PKS_DH_N"/>
    <property type="match status" value="1"/>
</dbReference>
<dbReference type="GO" id="GO:0004315">
    <property type="term" value="F:3-oxoacyl-[acyl-carrier-protein] synthase activity"/>
    <property type="evidence" value="ECO:0007669"/>
    <property type="project" value="InterPro"/>
</dbReference>
<dbReference type="InterPro" id="IPR013154">
    <property type="entry name" value="ADH-like_N"/>
</dbReference>
<feature type="active site" description="Proton acceptor; for dehydratase activity" evidence="6">
    <location>
        <position position="947"/>
    </location>
</feature>
<organism evidence="10 11">
    <name type="scientific">Nocardia panacis</name>
    <dbReference type="NCBI Taxonomy" id="2340916"/>
    <lineage>
        <taxon>Bacteria</taxon>
        <taxon>Bacillati</taxon>
        <taxon>Actinomycetota</taxon>
        <taxon>Actinomycetes</taxon>
        <taxon>Mycobacteriales</taxon>
        <taxon>Nocardiaceae</taxon>
        <taxon>Nocardia</taxon>
    </lineage>
</organism>
<dbReference type="GO" id="GO:0006633">
    <property type="term" value="P:fatty acid biosynthetic process"/>
    <property type="evidence" value="ECO:0007669"/>
    <property type="project" value="InterPro"/>
</dbReference>
<feature type="region of interest" description="N-terminal hotdog fold" evidence="6">
    <location>
        <begin position="915"/>
        <end position="1029"/>
    </location>
</feature>
<dbReference type="SMART" id="SM00827">
    <property type="entry name" value="PKS_AT"/>
    <property type="match status" value="1"/>
</dbReference>
<dbReference type="Gene3D" id="3.30.70.3290">
    <property type="match status" value="1"/>
</dbReference>
<dbReference type="InterPro" id="IPR042104">
    <property type="entry name" value="PKS_dehydratase_sf"/>
</dbReference>
<dbReference type="GO" id="GO:0031177">
    <property type="term" value="F:phosphopantetheine binding"/>
    <property type="evidence" value="ECO:0007669"/>
    <property type="project" value="InterPro"/>
</dbReference>
<dbReference type="GO" id="GO:0016491">
    <property type="term" value="F:oxidoreductase activity"/>
    <property type="evidence" value="ECO:0007669"/>
    <property type="project" value="InterPro"/>
</dbReference>
<keyword evidence="1" id="KW-0596">Phosphopantetheine</keyword>
<evidence type="ECO:0000256" key="1">
    <source>
        <dbReference type="ARBA" id="ARBA00022450"/>
    </source>
</evidence>
<dbReference type="GO" id="GO:0071770">
    <property type="term" value="P:DIM/DIP cell wall layer assembly"/>
    <property type="evidence" value="ECO:0007669"/>
    <property type="project" value="TreeGrafter"/>
</dbReference>
<dbReference type="InterPro" id="IPR036291">
    <property type="entry name" value="NAD(P)-bd_dom_sf"/>
</dbReference>
<dbReference type="CDD" id="cd05195">
    <property type="entry name" value="enoyl_red"/>
    <property type="match status" value="1"/>
</dbReference>
<dbReference type="InterPro" id="IPR049552">
    <property type="entry name" value="PKS_DH_N"/>
</dbReference>